<keyword evidence="5" id="KW-0443">Lipid metabolism</keyword>
<evidence type="ECO:0000256" key="4">
    <source>
        <dbReference type="ARBA" id="ARBA00022801"/>
    </source>
</evidence>
<comment type="subcellular location">
    <subcellularLocation>
        <location evidence="1">Secreted</location>
    </subcellularLocation>
</comment>
<keyword evidence="2" id="KW-0964">Secreted</keyword>
<dbReference type="SUPFAM" id="SSF53474">
    <property type="entry name" value="alpha/beta-Hydrolases"/>
    <property type="match status" value="1"/>
</dbReference>
<dbReference type="Pfam" id="PF24708">
    <property type="entry name" value="Lip_C"/>
    <property type="match status" value="1"/>
</dbReference>
<dbReference type="GO" id="GO:0006629">
    <property type="term" value="P:lipid metabolic process"/>
    <property type="evidence" value="ECO:0007669"/>
    <property type="project" value="UniProtKB-KW"/>
</dbReference>
<comment type="caution">
    <text evidence="8">The sequence shown here is derived from an EMBL/GenBank/DDBJ whole genome shotgun (WGS) entry which is preliminary data.</text>
</comment>
<sequence length="423" mass="47834">MTRTRTLLMHRMAGSIQNQNLGAPVVIVQGFLGTTAAWIWGNFDHYLNFDSKFPRRTIFVSVGPVSSLHDRACELYYALMGGTVDYGLEHSEAHKHARYGRHISEGQYPEWSPTRPLHFIAHSIGGPTVIKLLHLIKQGHFGPSAHAQMILSINAISAPFRGTQLVYLLGERADAAPAVRPLSFGSILGKWVHILSYMAPLLPQALDFHGDCRSLTYRDISFFSLLKQLWTSDWAESRDAAPFDVSCQAVDERESDGEGVIDPNIFYQSHVAVMTRRRSESVKFHIPALSHIASPLMYISSRLVGKFDFSTLRPSPSFLAQRGDSDCAARPELDMGEEYWANDGVVPVFSQWHPLPCRLTRCRHLVDGQLDEDRTTPSPGIWHVNREEDAHHMSLVPLWTGTDRQKQWWRRLGQWLASVEESR</sequence>
<dbReference type="Proteomes" id="UP001218218">
    <property type="component" value="Unassembled WGS sequence"/>
</dbReference>
<dbReference type="InterPro" id="IPR029058">
    <property type="entry name" value="AB_hydrolase_fold"/>
</dbReference>
<keyword evidence="9" id="KW-1185">Reference proteome</keyword>
<keyword evidence="4" id="KW-0378">Hydrolase</keyword>
<keyword evidence="6" id="KW-0472">Membrane</keyword>
<organism evidence="8 9">
    <name type="scientific">Mycena albidolilacea</name>
    <dbReference type="NCBI Taxonomy" id="1033008"/>
    <lineage>
        <taxon>Eukaryota</taxon>
        <taxon>Fungi</taxon>
        <taxon>Dikarya</taxon>
        <taxon>Basidiomycota</taxon>
        <taxon>Agaricomycotina</taxon>
        <taxon>Agaricomycetes</taxon>
        <taxon>Agaricomycetidae</taxon>
        <taxon>Agaricales</taxon>
        <taxon>Marasmiineae</taxon>
        <taxon>Mycenaceae</taxon>
        <taxon>Mycena</taxon>
    </lineage>
</organism>
<dbReference type="GO" id="GO:0005576">
    <property type="term" value="C:extracellular region"/>
    <property type="evidence" value="ECO:0007669"/>
    <property type="project" value="UniProtKB-SubCell"/>
</dbReference>
<dbReference type="EMBL" id="JARIHO010000005">
    <property type="protein sequence ID" value="KAJ7361518.1"/>
    <property type="molecule type" value="Genomic_DNA"/>
</dbReference>
<keyword evidence="3" id="KW-0732">Signal</keyword>
<keyword evidence="6" id="KW-0812">Transmembrane</keyword>
<dbReference type="GO" id="GO:0016787">
    <property type="term" value="F:hydrolase activity"/>
    <property type="evidence" value="ECO:0007669"/>
    <property type="project" value="UniProtKB-KW"/>
</dbReference>
<feature type="domain" description="Lipase-like C-terminal" evidence="7">
    <location>
        <begin position="24"/>
        <end position="306"/>
    </location>
</feature>
<keyword evidence="6" id="KW-1133">Transmembrane helix</keyword>
<dbReference type="AlphaFoldDB" id="A0AAD7ALD8"/>
<gene>
    <name evidence="8" type="ORF">DFH08DRAFT_844437</name>
</gene>
<reference evidence="8" key="1">
    <citation type="submission" date="2023-03" db="EMBL/GenBank/DDBJ databases">
        <title>Massive genome expansion in bonnet fungi (Mycena s.s.) driven by repeated elements and novel gene families across ecological guilds.</title>
        <authorList>
            <consortium name="Lawrence Berkeley National Laboratory"/>
            <person name="Harder C.B."/>
            <person name="Miyauchi S."/>
            <person name="Viragh M."/>
            <person name="Kuo A."/>
            <person name="Thoen E."/>
            <person name="Andreopoulos B."/>
            <person name="Lu D."/>
            <person name="Skrede I."/>
            <person name="Drula E."/>
            <person name="Henrissat B."/>
            <person name="Morin E."/>
            <person name="Kohler A."/>
            <person name="Barry K."/>
            <person name="LaButti K."/>
            <person name="Morin E."/>
            <person name="Salamov A."/>
            <person name="Lipzen A."/>
            <person name="Mereny Z."/>
            <person name="Hegedus B."/>
            <person name="Baldrian P."/>
            <person name="Stursova M."/>
            <person name="Weitz H."/>
            <person name="Taylor A."/>
            <person name="Grigoriev I.V."/>
            <person name="Nagy L.G."/>
            <person name="Martin F."/>
            <person name="Kauserud H."/>
        </authorList>
    </citation>
    <scope>NUCLEOTIDE SEQUENCE</scope>
    <source>
        <strain evidence="8">CBHHK002</strain>
    </source>
</reference>
<evidence type="ECO:0000313" key="9">
    <source>
        <dbReference type="Proteomes" id="UP001218218"/>
    </source>
</evidence>
<dbReference type="Gene3D" id="3.40.50.1820">
    <property type="entry name" value="alpha/beta hydrolase"/>
    <property type="match status" value="1"/>
</dbReference>
<evidence type="ECO:0000256" key="5">
    <source>
        <dbReference type="ARBA" id="ARBA00023098"/>
    </source>
</evidence>
<evidence type="ECO:0000256" key="2">
    <source>
        <dbReference type="ARBA" id="ARBA00022525"/>
    </source>
</evidence>
<dbReference type="InterPro" id="IPR056304">
    <property type="entry name" value="Lip-like_C"/>
</dbReference>
<evidence type="ECO:0000313" key="8">
    <source>
        <dbReference type="EMBL" id="KAJ7361518.1"/>
    </source>
</evidence>
<evidence type="ECO:0000256" key="6">
    <source>
        <dbReference type="SAM" id="Phobius"/>
    </source>
</evidence>
<evidence type="ECO:0000259" key="7">
    <source>
        <dbReference type="Pfam" id="PF24708"/>
    </source>
</evidence>
<proteinExistence type="predicted"/>
<dbReference type="PANTHER" id="PTHR34043">
    <property type="entry name" value="ALPHA/BETA-HYDROLASES SUPERFAMILY PROTEIN"/>
    <property type="match status" value="1"/>
</dbReference>
<accession>A0AAD7ALD8</accession>
<feature type="transmembrane region" description="Helical" evidence="6">
    <location>
        <begin position="21"/>
        <end position="41"/>
    </location>
</feature>
<dbReference type="PANTHER" id="PTHR34043:SF3">
    <property type="entry name" value="ALPHA_BETA-HYDROLASES SUPERFAMILY PROTEIN"/>
    <property type="match status" value="1"/>
</dbReference>
<protein>
    <submittedName>
        <fullName evidence="8">Alpha/beta-hydrolase</fullName>
    </submittedName>
</protein>
<evidence type="ECO:0000256" key="1">
    <source>
        <dbReference type="ARBA" id="ARBA00004613"/>
    </source>
</evidence>
<evidence type="ECO:0000256" key="3">
    <source>
        <dbReference type="ARBA" id="ARBA00022729"/>
    </source>
</evidence>
<name>A0AAD7ALD8_9AGAR</name>